<name>A0A2P4Q7R5_RHIID</name>
<dbReference type="AlphaFoldDB" id="A0A2P4Q7R5"/>
<keyword evidence="3" id="KW-1185">Reference proteome</keyword>
<comment type="caution">
    <text evidence="2">The sequence shown here is derived from an EMBL/GenBank/DDBJ whole genome shotgun (WGS) entry which is preliminary data.</text>
</comment>
<sequence length="84" mass="10020">MSIFFIGVIHNRIFVITVNWHITHNRIFIIAVNWCFTTFNFCVINLVNLFYVRPFRSIRRMGVVVRLQFVIIIAFSCQTSDLYC</sequence>
<dbReference type="Proteomes" id="UP000018888">
    <property type="component" value="Unassembled WGS sequence"/>
</dbReference>
<organism evidence="2 3">
    <name type="scientific">Rhizophagus irregularis (strain DAOM 181602 / DAOM 197198 / MUCL 43194)</name>
    <name type="common">Arbuscular mycorrhizal fungus</name>
    <name type="synonym">Glomus intraradices</name>
    <dbReference type="NCBI Taxonomy" id="747089"/>
    <lineage>
        <taxon>Eukaryota</taxon>
        <taxon>Fungi</taxon>
        <taxon>Fungi incertae sedis</taxon>
        <taxon>Mucoromycota</taxon>
        <taxon>Glomeromycotina</taxon>
        <taxon>Glomeromycetes</taxon>
        <taxon>Glomerales</taxon>
        <taxon>Glomeraceae</taxon>
        <taxon>Rhizophagus</taxon>
    </lineage>
</organism>
<keyword evidence="1" id="KW-0472">Membrane</keyword>
<feature type="non-terminal residue" evidence="2">
    <location>
        <position position="84"/>
    </location>
</feature>
<evidence type="ECO:0000256" key="1">
    <source>
        <dbReference type="SAM" id="Phobius"/>
    </source>
</evidence>
<reference evidence="2 3" key="2">
    <citation type="journal article" date="2018" name="New Phytol.">
        <title>High intraspecific genome diversity in the model arbuscular mycorrhizal symbiont Rhizophagus irregularis.</title>
        <authorList>
            <person name="Chen E.C.H."/>
            <person name="Morin E."/>
            <person name="Beaudet D."/>
            <person name="Noel J."/>
            <person name="Yildirir G."/>
            <person name="Ndikumana S."/>
            <person name="Charron P."/>
            <person name="St-Onge C."/>
            <person name="Giorgi J."/>
            <person name="Kruger M."/>
            <person name="Marton T."/>
            <person name="Ropars J."/>
            <person name="Grigoriev I.V."/>
            <person name="Hainaut M."/>
            <person name="Henrissat B."/>
            <person name="Roux C."/>
            <person name="Martin F."/>
            <person name="Corradi N."/>
        </authorList>
    </citation>
    <scope>NUCLEOTIDE SEQUENCE [LARGE SCALE GENOMIC DNA]</scope>
    <source>
        <strain evidence="2 3">DAOM 197198</strain>
    </source>
</reference>
<evidence type="ECO:0000313" key="3">
    <source>
        <dbReference type="Proteomes" id="UP000018888"/>
    </source>
</evidence>
<feature type="transmembrane region" description="Helical" evidence="1">
    <location>
        <begin position="63"/>
        <end position="83"/>
    </location>
</feature>
<proteinExistence type="predicted"/>
<evidence type="ECO:0000313" key="2">
    <source>
        <dbReference type="EMBL" id="POG73685.1"/>
    </source>
</evidence>
<dbReference type="EMBL" id="AUPC02000080">
    <property type="protein sequence ID" value="POG73685.1"/>
    <property type="molecule type" value="Genomic_DNA"/>
</dbReference>
<accession>A0A2P4Q7R5</accession>
<keyword evidence="1" id="KW-1133">Transmembrane helix</keyword>
<keyword evidence="1" id="KW-0812">Transmembrane</keyword>
<protein>
    <submittedName>
        <fullName evidence="2">Uncharacterized protein</fullName>
    </submittedName>
</protein>
<gene>
    <name evidence="2" type="ORF">GLOIN_2v1582961</name>
</gene>
<reference evidence="2 3" key="1">
    <citation type="journal article" date="2013" name="Proc. Natl. Acad. Sci. U.S.A.">
        <title>Genome of an arbuscular mycorrhizal fungus provides insight into the oldest plant symbiosis.</title>
        <authorList>
            <person name="Tisserant E."/>
            <person name="Malbreil M."/>
            <person name="Kuo A."/>
            <person name="Kohler A."/>
            <person name="Symeonidi A."/>
            <person name="Balestrini R."/>
            <person name="Charron P."/>
            <person name="Duensing N."/>
            <person name="Frei Dit Frey N."/>
            <person name="Gianinazzi-Pearson V."/>
            <person name="Gilbert L.B."/>
            <person name="Handa Y."/>
            <person name="Herr J.R."/>
            <person name="Hijri M."/>
            <person name="Koul R."/>
            <person name="Kawaguchi M."/>
            <person name="Krajinski F."/>
            <person name="Lammers P.J."/>
            <person name="Masclaux F.G."/>
            <person name="Murat C."/>
            <person name="Morin E."/>
            <person name="Ndikumana S."/>
            <person name="Pagni M."/>
            <person name="Petitpierre D."/>
            <person name="Requena N."/>
            <person name="Rosikiewicz P."/>
            <person name="Riley R."/>
            <person name="Saito K."/>
            <person name="San Clemente H."/>
            <person name="Shapiro H."/>
            <person name="van Tuinen D."/>
            <person name="Becard G."/>
            <person name="Bonfante P."/>
            <person name="Paszkowski U."/>
            <person name="Shachar-Hill Y.Y."/>
            <person name="Tuskan G.A."/>
            <person name="Young P.W."/>
            <person name="Sanders I.R."/>
            <person name="Henrissat B."/>
            <person name="Rensing S.A."/>
            <person name="Grigoriev I.V."/>
            <person name="Corradi N."/>
            <person name="Roux C."/>
            <person name="Martin F."/>
        </authorList>
    </citation>
    <scope>NUCLEOTIDE SEQUENCE [LARGE SCALE GENOMIC DNA]</scope>
    <source>
        <strain evidence="2 3">DAOM 197198</strain>
    </source>
</reference>
<feature type="transmembrane region" description="Helical" evidence="1">
    <location>
        <begin position="27"/>
        <end position="51"/>
    </location>
</feature>